<reference evidence="5" key="1">
    <citation type="submission" date="2022-01" db="EMBL/GenBank/DDBJ databases">
        <title>PSI-footprinting approach for the identification of protein synthesis inhibitor producers.</title>
        <authorList>
            <person name="Handel F."/>
            <person name="Kulik A."/>
            <person name="Wex K.W."/>
            <person name="Berscheid A."/>
            <person name="Saur J.S."/>
            <person name="Winkler A."/>
            <person name="Wibberg D."/>
            <person name="Kalinowski J."/>
            <person name="Broetz-Oesterhelt H."/>
            <person name="Mast Y."/>
        </authorList>
    </citation>
    <scope>NUCLEOTIDE SEQUENCE</scope>
    <source>
        <strain evidence="5">KNN 49.3e</strain>
    </source>
</reference>
<evidence type="ECO:0000256" key="1">
    <source>
        <dbReference type="ARBA" id="ARBA00023125"/>
    </source>
</evidence>
<dbReference type="RefSeq" id="WP_116111103.1">
    <property type="nucleotide sequence ID" value="NZ_CP091196.1"/>
</dbReference>
<feature type="domain" description="Lsr2 dimerization" evidence="3">
    <location>
        <begin position="1"/>
        <end position="60"/>
    </location>
</feature>
<dbReference type="InterPro" id="IPR055370">
    <property type="entry name" value="Lsr2_DNA-bd"/>
</dbReference>
<feature type="domain" description="Lsr2 DNA-binding" evidence="4">
    <location>
        <begin position="79"/>
        <end position="115"/>
    </location>
</feature>
<keyword evidence="6" id="KW-1185">Reference proteome</keyword>
<dbReference type="InterPro" id="IPR024412">
    <property type="entry name" value="Lsr2_dim_dom"/>
</dbReference>
<keyword evidence="1" id="KW-0238">DNA-binding</keyword>
<accession>A0ABY4P1F6</accession>
<dbReference type="Proteomes" id="UP000830158">
    <property type="component" value="Chromosome"/>
</dbReference>
<name>A0ABY4P1F6_9PSEU</name>
<dbReference type="Gene3D" id="4.10.320.10">
    <property type="entry name" value="E3-binding domain"/>
    <property type="match status" value="1"/>
</dbReference>
<evidence type="ECO:0000313" key="6">
    <source>
        <dbReference type="Proteomes" id="UP000830158"/>
    </source>
</evidence>
<dbReference type="Gene3D" id="3.30.60.230">
    <property type="entry name" value="Lsr2, dimerization domain"/>
    <property type="match status" value="1"/>
</dbReference>
<evidence type="ECO:0000259" key="3">
    <source>
        <dbReference type="Pfam" id="PF11774"/>
    </source>
</evidence>
<evidence type="ECO:0000313" key="5">
    <source>
        <dbReference type="EMBL" id="UQS26071.1"/>
    </source>
</evidence>
<dbReference type="InterPro" id="IPR042261">
    <property type="entry name" value="Lsr2-like_dimerization"/>
</dbReference>
<dbReference type="EMBL" id="CP091196">
    <property type="protein sequence ID" value="UQS26071.1"/>
    <property type="molecule type" value="Genomic_DNA"/>
</dbReference>
<evidence type="ECO:0000259" key="4">
    <source>
        <dbReference type="Pfam" id="PF23359"/>
    </source>
</evidence>
<protein>
    <submittedName>
        <fullName evidence="5">Lsr2 family protein</fullName>
    </submittedName>
</protein>
<organism evidence="5 6">
    <name type="scientific">Amycolatopsis thermalba</name>
    <dbReference type="NCBI Taxonomy" id="944492"/>
    <lineage>
        <taxon>Bacteria</taxon>
        <taxon>Bacillati</taxon>
        <taxon>Actinomycetota</taxon>
        <taxon>Actinomycetes</taxon>
        <taxon>Pseudonocardiales</taxon>
        <taxon>Pseudonocardiaceae</taxon>
        <taxon>Amycolatopsis</taxon>
    </lineage>
</organism>
<dbReference type="Pfam" id="PF11774">
    <property type="entry name" value="Lsr2"/>
    <property type="match status" value="1"/>
</dbReference>
<feature type="region of interest" description="Disordered" evidence="2">
    <location>
        <begin position="58"/>
        <end position="84"/>
    </location>
</feature>
<dbReference type="InterPro" id="IPR036625">
    <property type="entry name" value="E3-bd_dom_sf"/>
</dbReference>
<proteinExistence type="predicted"/>
<gene>
    <name evidence="5" type="ORF">L1857_26280</name>
</gene>
<evidence type="ECO:0000256" key="2">
    <source>
        <dbReference type="SAM" id="MobiDB-lite"/>
    </source>
</evidence>
<sequence length="129" mass="14118">MAQKVTVELVDDLDGSVTEDISTVFFALDGVDYEIDLTADNAGRLRDELVNFVANARKTGGRSKRGVRPSTNGHAASPADREKTRAIREWAKEQGYELADRGRIRADVVEAYEAAQATPAKPKGRKKAK</sequence>
<dbReference type="Pfam" id="PF23359">
    <property type="entry name" value="Lsr2_DNA-bd"/>
    <property type="match status" value="1"/>
</dbReference>